<dbReference type="AlphaFoldDB" id="A0A9J7IQ15"/>
<feature type="domain" description="RING-type" evidence="6">
    <location>
        <begin position="156"/>
        <end position="196"/>
    </location>
</feature>
<evidence type="ECO:0000256" key="4">
    <source>
        <dbReference type="PROSITE-ProRule" id="PRU00175"/>
    </source>
</evidence>
<dbReference type="Proteomes" id="UP000301870">
    <property type="component" value="Chromosome 16"/>
</dbReference>
<dbReference type="OrthoDB" id="6105938at2759"/>
<evidence type="ECO:0000256" key="5">
    <source>
        <dbReference type="SAM" id="Coils"/>
    </source>
</evidence>
<dbReference type="PROSITE" id="PS00518">
    <property type="entry name" value="ZF_RING_1"/>
    <property type="match status" value="1"/>
</dbReference>
<dbReference type="PROSITE" id="PS50089">
    <property type="entry name" value="ZF_RING_2"/>
    <property type="match status" value="1"/>
</dbReference>
<evidence type="ECO:0000313" key="8">
    <source>
        <dbReference type="RefSeq" id="XP_022821834.1"/>
    </source>
</evidence>
<dbReference type="SUPFAM" id="SSF57850">
    <property type="entry name" value="RING/U-box"/>
    <property type="match status" value="1"/>
</dbReference>
<dbReference type="InterPro" id="IPR013083">
    <property type="entry name" value="Znf_RING/FYVE/PHD"/>
</dbReference>
<dbReference type="RefSeq" id="XP_022821834.1">
    <property type="nucleotide sequence ID" value="XM_022966066.1"/>
</dbReference>
<dbReference type="InterPro" id="IPR001841">
    <property type="entry name" value="Znf_RING"/>
</dbReference>
<feature type="coiled-coil region" evidence="5">
    <location>
        <begin position="101"/>
        <end position="137"/>
    </location>
</feature>
<keyword evidence="2 4" id="KW-0863">Zinc-finger</keyword>
<accession>A0A9J7IQ15</accession>
<reference evidence="8" key="1">
    <citation type="submission" date="2025-08" db="UniProtKB">
        <authorList>
            <consortium name="RefSeq"/>
        </authorList>
    </citation>
    <scope>IDENTIFICATION</scope>
    <source>
        <strain evidence="8">Ishihara</strain>
        <tissue evidence="8">Whole body</tissue>
    </source>
</reference>
<dbReference type="Gene3D" id="3.30.40.10">
    <property type="entry name" value="Zinc/RING finger domain, C3HC4 (zinc finger)"/>
    <property type="match status" value="1"/>
</dbReference>
<protein>
    <submittedName>
        <fullName evidence="8">E3 ubiquitin-protein ligase RNF4-like</fullName>
    </submittedName>
</protein>
<evidence type="ECO:0000313" key="7">
    <source>
        <dbReference type="Proteomes" id="UP000301870"/>
    </source>
</evidence>
<keyword evidence="5" id="KW-0175">Coiled coil</keyword>
<proteinExistence type="predicted"/>
<dbReference type="InterPro" id="IPR047134">
    <property type="entry name" value="RNF4"/>
</dbReference>
<evidence type="ECO:0000256" key="1">
    <source>
        <dbReference type="ARBA" id="ARBA00022723"/>
    </source>
</evidence>
<gene>
    <name evidence="8" type="primary">LOC111353163</name>
</gene>
<sequence length="214" mass="24824">MDPYPLNDVIDLTNLADSFTDGSRTQHNPDEVIELDIDSEESSESIYNDRDLSDNVIFGEENTMEELMNLEIYKNPKERAAKLRKSVRRRGIEHALRMERLKNIEEATLRLEQETDKEKARNTKRAVREKLRAMRNKRDKCTMCNNLPKETTFGSCPICWEELGDEPMASTTCGHVFCIECIRRYLSHDPKCPTCRHELVGPNVYHPLYLSQGT</sequence>
<evidence type="ECO:0000256" key="2">
    <source>
        <dbReference type="ARBA" id="ARBA00022771"/>
    </source>
</evidence>
<keyword evidence="3" id="KW-0862">Zinc</keyword>
<dbReference type="PANTHER" id="PTHR23041:SF78">
    <property type="entry name" value="E3 UBIQUITIN-PROTEIN LIGASE RNF4"/>
    <property type="match status" value="1"/>
</dbReference>
<dbReference type="GO" id="GO:0008270">
    <property type="term" value="F:zinc ion binding"/>
    <property type="evidence" value="ECO:0007669"/>
    <property type="project" value="UniProtKB-KW"/>
</dbReference>
<keyword evidence="7" id="KW-1185">Reference proteome</keyword>
<dbReference type="KEGG" id="sliu:111353163"/>
<dbReference type="SMART" id="SM00184">
    <property type="entry name" value="RING"/>
    <property type="match status" value="1"/>
</dbReference>
<dbReference type="GeneID" id="111353163"/>
<dbReference type="Pfam" id="PF13923">
    <property type="entry name" value="zf-C3HC4_2"/>
    <property type="match status" value="1"/>
</dbReference>
<dbReference type="InterPro" id="IPR017907">
    <property type="entry name" value="Znf_RING_CS"/>
</dbReference>
<evidence type="ECO:0000259" key="6">
    <source>
        <dbReference type="PROSITE" id="PS50089"/>
    </source>
</evidence>
<name>A0A9J7IQ15_SPOLT</name>
<organism evidence="7 8">
    <name type="scientific">Spodoptera litura</name>
    <name type="common">Asian cotton leafworm</name>
    <dbReference type="NCBI Taxonomy" id="69820"/>
    <lineage>
        <taxon>Eukaryota</taxon>
        <taxon>Metazoa</taxon>
        <taxon>Ecdysozoa</taxon>
        <taxon>Arthropoda</taxon>
        <taxon>Hexapoda</taxon>
        <taxon>Insecta</taxon>
        <taxon>Pterygota</taxon>
        <taxon>Neoptera</taxon>
        <taxon>Endopterygota</taxon>
        <taxon>Lepidoptera</taxon>
        <taxon>Glossata</taxon>
        <taxon>Ditrysia</taxon>
        <taxon>Noctuoidea</taxon>
        <taxon>Noctuidae</taxon>
        <taxon>Amphipyrinae</taxon>
        <taxon>Spodoptera</taxon>
    </lineage>
</organism>
<dbReference type="PANTHER" id="PTHR23041">
    <property type="entry name" value="RING FINGER DOMAIN-CONTAINING"/>
    <property type="match status" value="1"/>
</dbReference>
<keyword evidence="1" id="KW-0479">Metal-binding</keyword>
<evidence type="ECO:0000256" key="3">
    <source>
        <dbReference type="ARBA" id="ARBA00022833"/>
    </source>
</evidence>